<dbReference type="RefSeq" id="WP_148780927.1">
    <property type="nucleotide sequence ID" value="NZ_VNHU01000001.1"/>
</dbReference>
<dbReference type="OrthoDB" id="1452530at2"/>
<keyword evidence="2" id="KW-1133">Transmembrane helix</keyword>
<feature type="transmembrane region" description="Helical" evidence="2">
    <location>
        <begin position="41"/>
        <end position="58"/>
    </location>
</feature>
<reference evidence="3 4" key="1">
    <citation type="submission" date="2019-07" db="EMBL/GenBank/DDBJ databases">
        <title>Genomic Encyclopedia of Archaeal and Bacterial Type Strains, Phase II (KMG-II): from individual species to whole genera.</title>
        <authorList>
            <person name="Goeker M."/>
        </authorList>
    </citation>
    <scope>NUCLEOTIDE SEQUENCE [LARGE SCALE GENOMIC DNA]</scope>
    <source>
        <strain evidence="3 4">DSM 17527</strain>
    </source>
</reference>
<evidence type="ECO:0000256" key="1">
    <source>
        <dbReference type="SAM" id="Coils"/>
    </source>
</evidence>
<evidence type="ECO:0000313" key="3">
    <source>
        <dbReference type="EMBL" id="TYP76883.1"/>
    </source>
</evidence>
<gene>
    <name evidence="3" type="ORF">BD809_10128</name>
</gene>
<protein>
    <recommendedName>
        <fullName evidence="5">Subunit length determinant protein</fullName>
    </recommendedName>
</protein>
<evidence type="ECO:0000256" key="2">
    <source>
        <dbReference type="SAM" id="Phobius"/>
    </source>
</evidence>
<organism evidence="3 4">
    <name type="scientific">Aquimarina intermedia</name>
    <dbReference type="NCBI Taxonomy" id="350814"/>
    <lineage>
        <taxon>Bacteria</taxon>
        <taxon>Pseudomonadati</taxon>
        <taxon>Bacteroidota</taxon>
        <taxon>Flavobacteriia</taxon>
        <taxon>Flavobacteriales</taxon>
        <taxon>Flavobacteriaceae</taxon>
        <taxon>Aquimarina</taxon>
    </lineage>
</organism>
<feature type="transmembrane region" description="Helical" evidence="2">
    <location>
        <begin position="300"/>
        <end position="322"/>
    </location>
</feature>
<comment type="caution">
    <text evidence="3">The sequence shown here is derived from an EMBL/GenBank/DDBJ whole genome shotgun (WGS) entry which is preliminary data.</text>
</comment>
<accession>A0A5S5CFU7</accession>
<proteinExistence type="predicted"/>
<dbReference type="Proteomes" id="UP000324376">
    <property type="component" value="Unassembled WGS sequence"/>
</dbReference>
<feature type="coiled-coil region" evidence="1">
    <location>
        <begin position="253"/>
        <end position="280"/>
    </location>
</feature>
<evidence type="ECO:0000313" key="4">
    <source>
        <dbReference type="Proteomes" id="UP000324376"/>
    </source>
</evidence>
<keyword evidence="1" id="KW-0175">Coiled coil</keyword>
<keyword evidence="2" id="KW-0812">Transmembrane</keyword>
<evidence type="ECO:0008006" key="5">
    <source>
        <dbReference type="Google" id="ProtNLM"/>
    </source>
</evidence>
<dbReference type="AlphaFoldDB" id="A0A5S5CFU7"/>
<name>A0A5S5CFU7_9FLAO</name>
<sequence>MNQTQSNDEIDLGQLFKMIGTFFKRVIRLFIQMLLFFKKKAILLISLFVVGAVAGYFIDNYGETKFEYVQQIVLEPNYESTKFLYDFIEDFKENVVKDEENLKKIGITIEQVENIKEITLEPVVQATAVLDHLQERYNGKDFFKEIMEAYDEEDLQEDRYLEFYKYHRLTFVFKSAGSLNEKFSSTVLDYFKSNTYFKEVANLKIRQYKNHLSQSEASLTFVNEYLKALNNTSSQHTNQQTVVVAEEGKAVTVASLLEQKEELLENISDLERRILLGEQVFATVNYGDIIQQKKSLDKRVLFLLPFVLCGIVIGVYFLKFLFERMNNFANQPD</sequence>
<keyword evidence="2" id="KW-0472">Membrane</keyword>
<keyword evidence="4" id="KW-1185">Reference proteome</keyword>
<dbReference type="EMBL" id="VNHU01000001">
    <property type="protein sequence ID" value="TYP76883.1"/>
    <property type="molecule type" value="Genomic_DNA"/>
</dbReference>